<dbReference type="InterPro" id="IPR020843">
    <property type="entry name" value="ER"/>
</dbReference>
<dbReference type="InterPro" id="IPR013149">
    <property type="entry name" value="ADH-like_C"/>
</dbReference>
<dbReference type="CDD" id="cd08249">
    <property type="entry name" value="enoyl_reductase_like"/>
    <property type="match status" value="1"/>
</dbReference>
<dbReference type="InterPro" id="IPR036291">
    <property type="entry name" value="NAD(P)-bd_dom_sf"/>
</dbReference>
<dbReference type="Gene3D" id="3.90.180.10">
    <property type="entry name" value="Medium-chain alcohol dehydrogenases, catalytic domain"/>
    <property type="match status" value="1"/>
</dbReference>
<comment type="similarity">
    <text evidence="1">Belongs to the zinc-containing alcohol dehydrogenase family.</text>
</comment>
<organism evidence="3 4">
    <name type="scientific">Pyricularia oryzae</name>
    <name type="common">Rice blast fungus</name>
    <name type="synonym">Magnaporthe oryzae</name>
    <dbReference type="NCBI Taxonomy" id="318829"/>
    <lineage>
        <taxon>Eukaryota</taxon>
        <taxon>Fungi</taxon>
        <taxon>Dikarya</taxon>
        <taxon>Ascomycota</taxon>
        <taxon>Pezizomycotina</taxon>
        <taxon>Sordariomycetes</taxon>
        <taxon>Sordariomycetidae</taxon>
        <taxon>Magnaporthales</taxon>
        <taxon>Pyriculariaceae</taxon>
        <taxon>Pyricularia</taxon>
    </lineage>
</organism>
<proteinExistence type="inferred from homology"/>
<dbReference type="Pfam" id="PF08240">
    <property type="entry name" value="ADH_N"/>
    <property type="match status" value="1"/>
</dbReference>
<dbReference type="EMBL" id="CP034206">
    <property type="protein sequence ID" value="QBZ59480.1"/>
    <property type="molecule type" value="Genomic_DNA"/>
</dbReference>
<dbReference type="VEuPathDB" id="FungiDB:M_BR32_EuGene_00049861"/>
<dbReference type="Gene3D" id="3.40.50.720">
    <property type="entry name" value="NAD(P)-binding Rossmann-like Domain"/>
    <property type="match status" value="1"/>
</dbReference>
<dbReference type="InterPro" id="IPR013154">
    <property type="entry name" value="ADH-like_N"/>
</dbReference>
<dbReference type="InterPro" id="IPR011032">
    <property type="entry name" value="GroES-like_sf"/>
</dbReference>
<keyword evidence="2" id="KW-0560">Oxidoreductase</keyword>
<evidence type="ECO:0000313" key="3">
    <source>
        <dbReference type="EMBL" id="QBZ59480.1"/>
    </source>
</evidence>
<evidence type="ECO:0000313" key="4">
    <source>
        <dbReference type="Proteomes" id="UP000294847"/>
    </source>
</evidence>
<name>A0A4P7NDQ6_PYROR</name>
<dbReference type="GO" id="GO:0016651">
    <property type="term" value="F:oxidoreductase activity, acting on NAD(P)H"/>
    <property type="evidence" value="ECO:0007669"/>
    <property type="project" value="InterPro"/>
</dbReference>
<dbReference type="SMART" id="SM00829">
    <property type="entry name" value="PKS_ER"/>
    <property type="match status" value="1"/>
</dbReference>
<dbReference type="Proteomes" id="UP000294847">
    <property type="component" value="Chromosome 3"/>
</dbReference>
<dbReference type="Pfam" id="PF00107">
    <property type="entry name" value="ADH_zinc_N"/>
    <property type="match status" value="1"/>
</dbReference>
<evidence type="ECO:0000256" key="2">
    <source>
        <dbReference type="ARBA" id="ARBA00023002"/>
    </source>
</evidence>
<reference evidence="3 4" key="1">
    <citation type="journal article" date="2019" name="Mol. Biol. Evol.">
        <title>Blast fungal genomes show frequent chromosomal changes, gene gains and losses, and effector gene turnover.</title>
        <authorList>
            <person name="Gomez Luciano L.B."/>
            <person name="Jason Tsai I."/>
            <person name="Chuma I."/>
            <person name="Tosa Y."/>
            <person name="Chen Y.H."/>
            <person name="Li J.Y."/>
            <person name="Li M.Y."/>
            <person name="Jade Lu M.Y."/>
            <person name="Nakayashiki H."/>
            <person name="Li W.H."/>
        </authorList>
    </citation>
    <scope>NUCLEOTIDE SEQUENCE [LARGE SCALE GENOMIC DNA]</scope>
    <source>
        <strain evidence="3">MZ5-1-6</strain>
    </source>
</reference>
<dbReference type="AlphaFoldDB" id="A0A4P7NDQ6"/>
<sequence>MAIPSKARALIKTQKGKVEVQTVPTPKLRDNYVLVKTTAVALNPTEPHAVFDDDTVQPGSLVGCDFAGVVVEAGDNSRFKPGDRIAGMAHGGNAENMEDGAFAEYINVKDGIALKIPDNITDEQAATLGVGVTTVGQGLYQALRLPLPNDAEAVAAHAGTPILIYGGSTATGVLGIQFAKLSGLRVLATASPRNHEYLKSIGADEVYDHSSPTWVDEVRKSTGGRLRLCWDCIARDGSPQACARALDQDEPGAVYRNLLPVEDDEVKSVNPVLDGPAFTLGYTAFGEDMSKLGKNWPAFKEDYEFAKVFWKLTEDLLAQGKLKPVRQQVDRGGKGLEHVFEGIQDLRDWKVSGSKLVYHVA</sequence>
<gene>
    <name evidence="3" type="ORF">PoMZ_04440</name>
</gene>
<dbReference type="InterPro" id="IPR047122">
    <property type="entry name" value="Trans-enoyl_RdTase-like"/>
</dbReference>
<dbReference type="PANTHER" id="PTHR45348">
    <property type="entry name" value="HYPOTHETICAL OXIDOREDUCTASE (EUROFUNG)"/>
    <property type="match status" value="1"/>
</dbReference>
<protein>
    <submittedName>
        <fullName evidence="3">Uncharacterized protein</fullName>
    </submittedName>
</protein>
<accession>A0A4P7NDQ6</accession>
<evidence type="ECO:0000256" key="1">
    <source>
        <dbReference type="ARBA" id="ARBA00008072"/>
    </source>
</evidence>
<dbReference type="SUPFAM" id="SSF51735">
    <property type="entry name" value="NAD(P)-binding Rossmann-fold domains"/>
    <property type="match status" value="1"/>
</dbReference>
<dbReference type="SUPFAM" id="SSF50129">
    <property type="entry name" value="GroES-like"/>
    <property type="match status" value="1"/>
</dbReference>
<dbReference type="PANTHER" id="PTHR45348:SF2">
    <property type="entry name" value="ZINC-TYPE ALCOHOL DEHYDROGENASE-LIKE PROTEIN C2E1P3.01"/>
    <property type="match status" value="1"/>
</dbReference>